<dbReference type="PANTHER" id="PTHR37314:SF4">
    <property type="entry name" value="UPF0700 TRANSMEMBRANE PROTEIN YOAK"/>
    <property type="match status" value="1"/>
</dbReference>
<accession>A0A848HIB2</accession>
<feature type="transmembrane region" description="Helical" evidence="1">
    <location>
        <begin position="83"/>
        <end position="102"/>
    </location>
</feature>
<feature type="transmembrane region" description="Helical" evidence="1">
    <location>
        <begin position="191"/>
        <end position="208"/>
    </location>
</feature>
<dbReference type="RefSeq" id="WP_169421715.1">
    <property type="nucleotide sequence ID" value="NZ_JABBFX010000003.1"/>
</dbReference>
<dbReference type="InterPro" id="IPR010699">
    <property type="entry name" value="DUF1275"/>
</dbReference>
<reference evidence="2 3" key="1">
    <citation type="submission" date="2020-04" db="EMBL/GenBank/DDBJ databases">
        <title>Ramlibacter sp. G-1-2-2 isolated from soil.</title>
        <authorList>
            <person name="Dahal R.H."/>
        </authorList>
    </citation>
    <scope>NUCLEOTIDE SEQUENCE [LARGE SCALE GENOMIC DNA]</scope>
    <source>
        <strain evidence="2 3">G-1-2-2</strain>
    </source>
</reference>
<evidence type="ECO:0000256" key="1">
    <source>
        <dbReference type="SAM" id="Phobius"/>
    </source>
</evidence>
<dbReference type="Proteomes" id="UP000541185">
    <property type="component" value="Unassembled WGS sequence"/>
</dbReference>
<protein>
    <submittedName>
        <fullName evidence="2">DUF1275 domain-containing protein</fullName>
    </submittedName>
</protein>
<keyword evidence="1" id="KW-1133">Transmembrane helix</keyword>
<name>A0A848HIB2_9BURK</name>
<gene>
    <name evidence="2" type="ORF">HHL11_27055</name>
</gene>
<dbReference type="AlphaFoldDB" id="A0A848HIB2"/>
<keyword evidence="3" id="KW-1185">Reference proteome</keyword>
<keyword evidence="1" id="KW-0812">Transmembrane</keyword>
<sequence>MTPARLQVLACALLCLACGIVDAIGFLRHGIFAANMTGNTVLLGITVAQGDWAQALGRLLPLGAFFLGAMTARATLRRRDARAWIPLVLEAVLIGVAAWLIGHPQVSLFVIAFAMGLQASAVTRFGGVALSTVVITSTMARIAERALDRLTGHASAPARGTAQPPRGLHALTWICYVAGALVAALGAHESVPAMALAAFMVLAAAWTTRREQKVEPS</sequence>
<feature type="transmembrane region" description="Helical" evidence="1">
    <location>
        <begin position="59"/>
        <end position="76"/>
    </location>
</feature>
<dbReference type="PANTHER" id="PTHR37314">
    <property type="entry name" value="SLR0142 PROTEIN"/>
    <property type="match status" value="1"/>
</dbReference>
<dbReference type="EMBL" id="JABBFX010000003">
    <property type="protein sequence ID" value="NML47438.1"/>
    <property type="molecule type" value="Genomic_DNA"/>
</dbReference>
<comment type="caution">
    <text evidence="2">The sequence shown here is derived from an EMBL/GenBank/DDBJ whole genome shotgun (WGS) entry which is preliminary data.</text>
</comment>
<dbReference type="Pfam" id="PF06912">
    <property type="entry name" value="DUF1275"/>
    <property type="match status" value="1"/>
</dbReference>
<proteinExistence type="predicted"/>
<keyword evidence="1" id="KW-0472">Membrane</keyword>
<feature type="transmembrane region" description="Helical" evidence="1">
    <location>
        <begin position="108"/>
        <end position="135"/>
    </location>
</feature>
<organism evidence="2 3">
    <name type="scientific">Ramlibacter agri</name>
    <dbReference type="NCBI Taxonomy" id="2728837"/>
    <lineage>
        <taxon>Bacteria</taxon>
        <taxon>Pseudomonadati</taxon>
        <taxon>Pseudomonadota</taxon>
        <taxon>Betaproteobacteria</taxon>
        <taxon>Burkholderiales</taxon>
        <taxon>Comamonadaceae</taxon>
        <taxon>Ramlibacter</taxon>
    </lineage>
</organism>
<evidence type="ECO:0000313" key="2">
    <source>
        <dbReference type="EMBL" id="NML47438.1"/>
    </source>
</evidence>
<feature type="transmembrane region" description="Helical" evidence="1">
    <location>
        <begin position="167"/>
        <end position="185"/>
    </location>
</feature>
<evidence type="ECO:0000313" key="3">
    <source>
        <dbReference type="Proteomes" id="UP000541185"/>
    </source>
</evidence>